<keyword evidence="4" id="KW-1185">Reference proteome</keyword>
<comment type="caution">
    <text evidence="3">The sequence shown here is derived from an EMBL/GenBank/DDBJ whole genome shotgun (WGS) entry which is preliminary data.</text>
</comment>
<evidence type="ECO:0000313" key="3">
    <source>
        <dbReference type="EMBL" id="MCS0628235.1"/>
    </source>
</evidence>
<dbReference type="InterPro" id="IPR006016">
    <property type="entry name" value="UspA"/>
</dbReference>
<dbReference type="InterPro" id="IPR006015">
    <property type="entry name" value="Universal_stress_UspA"/>
</dbReference>
<evidence type="ECO:0000259" key="2">
    <source>
        <dbReference type="Pfam" id="PF00582"/>
    </source>
</evidence>
<comment type="similarity">
    <text evidence="1">Belongs to the universal stress protein A family.</text>
</comment>
<name>A0ABT2BSZ5_9BURK</name>
<dbReference type="EMBL" id="JANUHC010000001">
    <property type="protein sequence ID" value="MCS0628235.1"/>
    <property type="molecule type" value="Genomic_DNA"/>
</dbReference>
<sequence>MNYKTLLVHVDTTPAAPARIRLALGLARAAGAHVVGAAVTGVSHFVTSGMLAAGDSRLAGHCAALRRDAEDAVRRFEDAVRADGPASFESRVVDDDVDGGLAVQARYADLVLVGRTDPAAPAPDGRSDLPDYLLFAGGRPVLIVPHAPGPWRADGEALVAWDGSVPATRAVAAALPLLRAARGTTVVGFGDDADDTAGGDPCARLAAWLGRHGVAARASHRAATDDVGDTLLSAAADMDAGLLVMGAYGHGRLRERCLGGASRTVLAGAPIPVLMAH</sequence>
<reference evidence="3" key="1">
    <citation type="submission" date="2022-08" db="EMBL/GenBank/DDBJ databases">
        <title>Reclassification of Massilia species as members of the genera Telluria, Duganella, Pseudoduganella, Mokoshia gen. nov. and Zemynaea gen. nov. using orthogonal and non-orthogonal genome-based approaches.</title>
        <authorList>
            <person name="Bowman J.P."/>
        </authorList>
    </citation>
    <scope>NUCLEOTIDE SEQUENCE</scope>
    <source>
        <strain evidence="3">LMG 11547</strain>
    </source>
</reference>
<dbReference type="Proteomes" id="UP001165263">
    <property type="component" value="Unassembled WGS sequence"/>
</dbReference>
<dbReference type="Pfam" id="PF00582">
    <property type="entry name" value="Usp"/>
    <property type="match status" value="1"/>
</dbReference>
<accession>A0ABT2BSZ5</accession>
<dbReference type="PANTHER" id="PTHR46268">
    <property type="entry name" value="STRESS RESPONSE PROTEIN NHAX"/>
    <property type="match status" value="1"/>
</dbReference>
<dbReference type="CDD" id="cd00293">
    <property type="entry name" value="USP-like"/>
    <property type="match status" value="1"/>
</dbReference>
<dbReference type="RefSeq" id="WP_259447482.1">
    <property type="nucleotide sequence ID" value="NZ_CP119520.1"/>
</dbReference>
<evidence type="ECO:0000313" key="4">
    <source>
        <dbReference type="Proteomes" id="UP001165263"/>
    </source>
</evidence>
<dbReference type="PRINTS" id="PR01438">
    <property type="entry name" value="UNVRSLSTRESS"/>
</dbReference>
<dbReference type="SUPFAM" id="SSF52402">
    <property type="entry name" value="Adenine nucleotide alpha hydrolases-like"/>
    <property type="match status" value="2"/>
</dbReference>
<protein>
    <submittedName>
        <fullName evidence="3">Universal stress protein</fullName>
    </submittedName>
</protein>
<dbReference type="PANTHER" id="PTHR46268:SF15">
    <property type="entry name" value="UNIVERSAL STRESS PROTEIN HP_0031"/>
    <property type="match status" value="1"/>
</dbReference>
<gene>
    <name evidence="3" type="ORF">NX786_02615</name>
</gene>
<evidence type="ECO:0000256" key="1">
    <source>
        <dbReference type="ARBA" id="ARBA00008791"/>
    </source>
</evidence>
<dbReference type="Gene3D" id="3.40.50.12370">
    <property type="match status" value="1"/>
</dbReference>
<organism evidence="3 4">
    <name type="scientific">Telluria mixta</name>
    <dbReference type="NCBI Taxonomy" id="34071"/>
    <lineage>
        <taxon>Bacteria</taxon>
        <taxon>Pseudomonadati</taxon>
        <taxon>Pseudomonadota</taxon>
        <taxon>Betaproteobacteria</taxon>
        <taxon>Burkholderiales</taxon>
        <taxon>Oxalobacteraceae</taxon>
        <taxon>Telluria group</taxon>
        <taxon>Telluria</taxon>
    </lineage>
</organism>
<proteinExistence type="inferred from homology"/>
<feature type="domain" description="UspA" evidence="2">
    <location>
        <begin position="158"/>
        <end position="276"/>
    </location>
</feature>